<name>A0A6M8HYR8_9PROT</name>
<dbReference type="Proteomes" id="UP000500767">
    <property type="component" value="Plasmid unnamed4"/>
</dbReference>
<evidence type="ECO:0008006" key="3">
    <source>
        <dbReference type="Google" id="ProtNLM"/>
    </source>
</evidence>
<organism evidence="1 2">
    <name type="scientific">Lichenicola cladoniae</name>
    <dbReference type="NCBI Taxonomy" id="1484109"/>
    <lineage>
        <taxon>Bacteria</taxon>
        <taxon>Pseudomonadati</taxon>
        <taxon>Pseudomonadota</taxon>
        <taxon>Alphaproteobacteria</taxon>
        <taxon>Acetobacterales</taxon>
        <taxon>Acetobacteraceae</taxon>
        <taxon>Lichenicola</taxon>
    </lineage>
</organism>
<protein>
    <recommendedName>
        <fullName evidence="3">HTH crp-type domain-containing protein</fullName>
    </recommendedName>
</protein>
<gene>
    <name evidence="1" type="ORF">HN018_26460</name>
</gene>
<geneLocation type="plasmid" evidence="1 2">
    <name>unnamed4</name>
</geneLocation>
<sequence>MIDPEKDSSVVRWLIENSKHPYKALNLWAMLSTHLVSYVIPQTGEIATQIMLTRREIAKTLMLSPRHVSQIVRELVLLEVMFIKREGDSEGKYMGSRRYFMNQEFVRPISRPSHRLH</sequence>
<keyword evidence="2" id="KW-1185">Reference proteome</keyword>
<accession>A0A6M8HYR8</accession>
<proteinExistence type="predicted"/>
<keyword evidence="1" id="KW-0614">Plasmid</keyword>
<reference evidence="1 2" key="1">
    <citation type="journal article" date="2014" name="World J. Microbiol. Biotechnol.">
        <title>Biodiversity and physiological characteristics of Antarctic and Arctic lichens-associated bacteria.</title>
        <authorList>
            <person name="Lee Y.M."/>
            <person name="Kim E.H."/>
            <person name="Lee H.K."/>
            <person name="Hong S.G."/>
        </authorList>
    </citation>
    <scope>NUCLEOTIDE SEQUENCE [LARGE SCALE GENOMIC DNA]</scope>
    <source>
        <strain evidence="1 2">PAMC 26569</strain>
        <plasmid evidence="1">unnamed4</plasmid>
    </source>
</reference>
<dbReference type="KEGG" id="lck:HN018_26460"/>
<dbReference type="RefSeq" id="WP_171836885.1">
    <property type="nucleotide sequence ID" value="NZ_CP053711.1"/>
</dbReference>
<dbReference type="EMBL" id="CP053711">
    <property type="protein sequence ID" value="QKE93683.1"/>
    <property type="molecule type" value="Genomic_DNA"/>
</dbReference>
<evidence type="ECO:0000313" key="2">
    <source>
        <dbReference type="Proteomes" id="UP000500767"/>
    </source>
</evidence>
<dbReference type="AlphaFoldDB" id="A0A6M8HYR8"/>
<evidence type="ECO:0000313" key="1">
    <source>
        <dbReference type="EMBL" id="QKE93683.1"/>
    </source>
</evidence>